<evidence type="ECO:0000313" key="2">
    <source>
        <dbReference type="EMBL" id="CEG36848.1"/>
    </source>
</evidence>
<feature type="compositionally biased region" description="Low complexity" evidence="1">
    <location>
        <begin position="253"/>
        <end position="277"/>
    </location>
</feature>
<organism evidence="2 3">
    <name type="scientific">Plasmopara halstedii</name>
    <name type="common">Downy mildew of sunflower</name>
    <dbReference type="NCBI Taxonomy" id="4781"/>
    <lineage>
        <taxon>Eukaryota</taxon>
        <taxon>Sar</taxon>
        <taxon>Stramenopiles</taxon>
        <taxon>Oomycota</taxon>
        <taxon>Peronosporomycetes</taxon>
        <taxon>Peronosporales</taxon>
        <taxon>Peronosporaceae</taxon>
        <taxon>Plasmopara</taxon>
    </lineage>
</organism>
<protein>
    <submittedName>
        <fullName evidence="2">Uncharacterized protein</fullName>
    </submittedName>
</protein>
<name>A0A0P1A8G2_PLAHL</name>
<reference evidence="3" key="1">
    <citation type="submission" date="2014-09" db="EMBL/GenBank/DDBJ databases">
        <authorList>
            <person name="Sharma Rahul"/>
            <person name="Thines Marco"/>
        </authorList>
    </citation>
    <scope>NUCLEOTIDE SEQUENCE [LARGE SCALE GENOMIC DNA]</scope>
</reference>
<dbReference type="OMA" id="EIRTRKW"/>
<dbReference type="EMBL" id="CCYD01000252">
    <property type="protein sequence ID" value="CEG36848.1"/>
    <property type="molecule type" value="Genomic_DNA"/>
</dbReference>
<evidence type="ECO:0000313" key="3">
    <source>
        <dbReference type="Proteomes" id="UP000054928"/>
    </source>
</evidence>
<evidence type="ECO:0000256" key="1">
    <source>
        <dbReference type="SAM" id="MobiDB-lite"/>
    </source>
</evidence>
<dbReference type="OrthoDB" id="157069at2759"/>
<feature type="compositionally biased region" description="Polar residues" evidence="1">
    <location>
        <begin position="233"/>
        <end position="247"/>
    </location>
</feature>
<dbReference type="RefSeq" id="XP_024573217.1">
    <property type="nucleotide sequence ID" value="XM_024722107.1"/>
</dbReference>
<sequence length="277" mass="29676">MSAWASRRETHGVLPGNPVSEIRTRRWTRQLKNIGHLTIAKWIPDHENPTDALQKGVLKKAKGRKRGAGEVGRMTRSVRQHMAAPLELLSEYPARVNPMPTPMPTPTPTSTPAQVLISCDVAFKQECETGTSIKKTFTDITRNNALKAEASPLTHATSASPALTLSMMPITPSVSNQMMTEVPSDEQLEMVLDDLPMLDADDNFALDALDHAFLPPPAPIGASCTIDERSTGVDLSQHSVENSSASVSEDDGSANSGSSMPSASPQSSPGMSRSPSP</sequence>
<dbReference type="Proteomes" id="UP000054928">
    <property type="component" value="Unassembled WGS sequence"/>
</dbReference>
<proteinExistence type="predicted"/>
<accession>A0A0P1A8G2</accession>
<keyword evidence="3" id="KW-1185">Reference proteome</keyword>
<feature type="region of interest" description="Disordered" evidence="1">
    <location>
        <begin position="231"/>
        <end position="277"/>
    </location>
</feature>
<dbReference type="AlphaFoldDB" id="A0A0P1A8G2"/>
<dbReference type="GeneID" id="36399157"/>